<dbReference type="Gene3D" id="3.30.70.270">
    <property type="match status" value="1"/>
</dbReference>
<dbReference type="Proteomes" id="UP000637628">
    <property type="component" value="Unassembled WGS sequence"/>
</dbReference>
<feature type="domain" description="GGDEF" evidence="3">
    <location>
        <begin position="247"/>
        <end position="379"/>
    </location>
</feature>
<dbReference type="PANTHER" id="PTHR33121:SF70">
    <property type="entry name" value="SIGNALING PROTEIN YKOW"/>
    <property type="match status" value="1"/>
</dbReference>
<comment type="caution">
    <text evidence="4">The sequence shown here is derived from an EMBL/GenBank/DDBJ whole genome shotgun (WGS) entry which is preliminary data.</text>
</comment>
<sequence length="650" mass="69665">MERSQRGRRVAVTALAAVLLALTALSVVGAAVTRSAAATSDDSIALSEAYHSAESAVAAEESLERLYRLEPEPATRNEHAQAGNELEDALAAVAVLGTTTDDRLATQLLADHAAYLASVTRMFDAVDAGDQAAVRLIDDTQTDPAFSRISDVITTASARHTKAADDALNRLQQIENGVFVTTVAGFAVGLALVAGFLIVASGYQRTLLRQAAESRHRATHDSLTGLPNRTLLVERLQEAMHQAPENTSTAVIILDLDRFREVNDTLGHASGDKLLRQLAERARAIVRSVDLVAHLSGDEFAVLLPGTSESEGVALANRLIIDMNRSFVIEEVAVDVEASVGIALSPQHGTTADALLRNAETAMYAAKKVKTGAMLYQEAMNTDGAAHLLLLGDLRRAMDAEDQLSLHYQPKIDLATGHVRGVEALIRWKHPDRGMVSPADFIPVAENTGLINPFTLRALQMAVRQAHEWKIAGTPLPVAVNLSPRCLLDPGLINQVADQLRQLDLPADLLHLEVTETAVMADPEMALATLHQLKALGIQLSIDDFGTGYSSMAYLKQLPVSELKIDRTFVGTMDTDHNDATLVRAAVDLGHNLGLTVTAEGVETEAQVAALSVLGCDNAQGYYFARPMPAGDLTAWRLAHSASAYLSRQP</sequence>
<evidence type="ECO:0000256" key="1">
    <source>
        <dbReference type="SAM" id="Phobius"/>
    </source>
</evidence>
<dbReference type="SMART" id="SM00052">
    <property type="entry name" value="EAL"/>
    <property type="match status" value="1"/>
</dbReference>
<dbReference type="InterPro" id="IPR035919">
    <property type="entry name" value="EAL_sf"/>
</dbReference>
<dbReference type="CDD" id="cd01949">
    <property type="entry name" value="GGDEF"/>
    <property type="match status" value="1"/>
</dbReference>
<dbReference type="NCBIfam" id="TIGR00254">
    <property type="entry name" value="GGDEF"/>
    <property type="match status" value="1"/>
</dbReference>
<organism evidence="4 5">
    <name type="scientific">Paractinoplanes durhamensis</name>
    <dbReference type="NCBI Taxonomy" id="113563"/>
    <lineage>
        <taxon>Bacteria</taxon>
        <taxon>Bacillati</taxon>
        <taxon>Actinomycetota</taxon>
        <taxon>Actinomycetes</taxon>
        <taxon>Micromonosporales</taxon>
        <taxon>Micromonosporaceae</taxon>
        <taxon>Paractinoplanes</taxon>
    </lineage>
</organism>
<name>A0ABQ3ZCI1_9ACTN</name>
<dbReference type="EMBL" id="BOML01000084">
    <property type="protein sequence ID" value="GIE07543.1"/>
    <property type="molecule type" value="Genomic_DNA"/>
</dbReference>
<feature type="domain" description="EAL" evidence="2">
    <location>
        <begin position="387"/>
        <end position="641"/>
    </location>
</feature>
<reference evidence="4 5" key="1">
    <citation type="submission" date="2021-01" db="EMBL/GenBank/DDBJ databases">
        <title>Whole genome shotgun sequence of Actinoplanes durhamensis NBRC 14914.</title>
        <authorList>
            <person name="Komaki H."/>
            <person name="Tamura T."/>
        </authorList>
    </citation>
    <scope>NUCLEOTIDE SEQUENCE [LARGE SCALE GENOMIC DNA]</scope>
    <source>
        <strain evidence="4 5">NBRC 14914</strain>
    </source>
</reference>
<evidence type="ECO:0008006" key="6">
    <source>
        <dbReference type="Google" id="ProtNLM"/>
    </source>
</evidence>
<evidence type="ECO:0000313" key="4">
    <source>
        <dbReference type="EMBL" id="GIE07543.1"/>
    </source>
</evidence>
<dbReference type="Pfam" id="PF00990">
    <property type="entry name" value="GGDEF"/>
    <property type="match status" value="1"/>
</dbReference>
<dbReference type="InterPro" id="IPR001633">
    <property type="entry name" value="EAL_dom"/>
</dbReference>
<keyword evidence="1" id="KW-1133">Transmembrane helix</keyword>
<dbReference type="CDD" id="cd01948">
    <property type="entry name" value="EAL"/>
    <property type="match status" value="1"/>
</dbReference>
<keyword evidence="5" id="KW-1185">Reference proteome</keyword>
<evidence type="ECO:0000259" key="2">
    <source>
        <dbReference type="PROSITE" id="PS50883"/>
    </source>
</evidence>
<evidence type="ECO:0000313" key="5">
    <source>
        <dbReference type="Proteomes" id="UP000637628"/>
    </source>
</evidence>
<feature type="transmembrane region" description="Helical" evidence="1">
    <location>
        <begin position="178"/>
        <end position="200"/>
    </location>
</feature>
<dbReference type="PANTHER" id="PTHR33121">
    <property type="entry name" value="CYCLIC DI-GMP PHOSPHODIESTERASE PDEF"/>
    <property type="match status" value="1"/>
</dbReference>
<dbReference type="Gene3D" id="3.20.20.450">
    <property type="entry name" value="EAL domain"/>
    <property type="match status" value="1"/>
</dbReference>
<dbReference type="SMART" id="SM00267">
    <property type="entry name" value="GGDEF"/>
    <property type="match status" value="1"/>
</dbReference>
<dbReference type="InterPro" id="IPR043128">
    <property type="entry name" value="Rev_trsase/Diguanyl_cyclase"/>
</dbReference>
<protein>
    <recommendedName>
        <fullName evidence="6">EAL domain-containing protein</fullName>
    </recommendedName>
</protein>
<dbReference type="Pfam" id="PF00563">
    <property type="entry name" value="EAL"/>
    <property type="match status" value="1"/>
</dbReference>
<dbReference type="InterPro" id="IPR000160">
    <property type="entry name" value="GGDEF_dom"/>
</dbReference>
<dbReference type="SUPFAM" id="SSF55073">
    <property type="entry name" value="Nucleotide cyclase"/>
    <property type="match status" value="1"/>
</dbReference>
<dbReference type="RefSeq" id="WP_203735382.1">
    <property type="nucleotide sequence ID" value="NZ_BAAATX010000041.1"/>
</dbReference>
<dbReference type="PROSITE" id="PS50883">
    <property type="entry name" value="EAL"/>
    <property type="match status" value="1"/>
</dbReference>
<dbReference type="InterPro" id="IPR029787">
    <property type="entry name" value="Nucleotide_cyclase"/>
</dbReference>
<evidence type="ECO:0000259" key="3">
    <source>
        <dbReference type="PROSITE" id="PS50887"/>
    </source>
</evidence>
<dbReference type="SUPFAM" id="SSF141868">
    <property type="entry name" value="EAL domain-like"/>
    <property type="match status" value="1"/>
</dbReference>
<dbReference type="InterPro" id="IPR050706">
    <property type="entry name" value="Cyclic-di-GMP_PDE-like"/>
</dbReference>
<keyword evidence="1" id="KW-0472">Membrane</keyword>
<proteinExistence type="predicted"/>
<keyword evidence="1" id="KW-0812">Transmembrane</keyword>
<accession>A0ABQ3ZCI1</accession>
<gene>
    <name evidence="4" type="ORF">Adu01nite_88930</name>
</gene>
<dbReference type="PROSITE" id="PS50887">
    <property type="entry name" value="GGDEF"/>
    <property type="match status" value="1"/>
</dbReference>